<dbReference type="AlphaFoldDB" id="A0A6A3AXI4"/>
<sequence length="216" mass="24284">MHKAEEHAVRSYLVHKAEEPAIRSYLVHKAEEPVESGKGTLHFVPTVPHFEESTIHILRDCTEAPAVWHNLLPTALHPSFYLLPLLECFGRPEMTVFNEVATSPIGILNKGITWGRYYYGCSMTSSLLSTGHQVSHWPGPEPGWICLNVDAAVSSTTSFDIIGGLFRDQTGSWLSGFQKAIGIVPVLQAELWAILSTFQFKKKEKRKKRKRYNAHS</sequence>
<protein>
    <recommendedName>
        <fullName evidence="3">RNase H type-1 domain-containing protein</fullName>
    </recommendedName>
</protein>
<dbReference type="EMBL" id="VEPZ02000941">
    <property type="protein sequence ID" value="KAE8708458.1"/>
    <property type="molecule type" value="Genomic_DNA"/>
</dbReference>
<comment type="caution">
    <text evidence="1">The sequence shown here is derived from an EMBL/GenBank/DDBJ whole genome shotgun (WGS) entry which is preliminary data.</text>
</comment>
<dbReference type="InterPro" id="IPR053151">
    <property type="entry name" value="RNase_H-like"/>
</dbReference>
<gene>
    <name evidence="1" type="ORF">F3Y22_tig00110339pilonHSYRG00084</name>
</gene>
<evidence type="ECO:0000313" key="1">
    <source>
        <dbReference type="EMBL" id="KAE8708458.1"/>
    </source>
</evidence>
<accession>A0A6A3AXI4</accession>
<evidence type="ECO:0000313" key="2">
    <source>
        <dbReference type="Proteomes" id="UP000436088"/>
    </source>
</evidence>
<reference evidence="1" key="1">
    <citation type="submission" date="2019-09" db="EMBL/GenBank/DDBJ databases">
        <title>Draft genome information of white flower Hibiscus syriacus.</title>
        <authorList>
            <person name="Kim Y.-M."/>
        </authorList>
    </citation>
    <scope>NUCLEOTIDE SEQUENCE [LARGE SCALE GENOMIC DNA]</scope>
    <source>
        <strain evidence="1">YM2019G1</strain>
    </source>
</reference>
<dbReference type="PANTHER" id="PTHR47723">
    <property type="entry name" value="OS05G0353850 PROTEIN"/>
    <property type="match status" value="1"/>
</dbReference>
<dbReference type="Proteomes" id="UP000436088">
    <property type="component" value="Unassembled WGS sequence"/>
</dbReference>
<evidence type="ECO:0008006" key="3">
    <source>
        <dbReference type="Google" id="ProtNLM"/>
    </source>
</evidence>
<name>A0A6A3AXI4_HIBSY</name>
<keyword evidence="2" id="KW-1185">Reference proteome</keyword>
<proteinExistence type="predicted"/>
<organism evidence="1 2">
    <name type="scientific">Hibiscus syriacus</name>
    <name type="common">Rose of Sharon</name>
    <dbReference type="NCBI Taxonomy" id="106335"/>
    <lineage>
        <taxon>Eukaryota</taxon>
        <taxon>Viridiplantae</taxon>
        <taxon>Streptophyta</taxon>
        <taxon>Embryophyta</taxon>
        <taxon>Tracheophyta</taxon>
        <taxon>Spermatophyta</taxon>
        <taxon>Magnoliopsida</taxon>
        <taxon>eudicotyledons</taxon>
        <taxon>Gunneridae</taxon>
        <taxon>Pentapetalae</taxon>
        <taxon>rosids</taxon>
        <taxon>malvids</taxon>
        <taxon>Malvales</taxon>
        <taxon>Malvaceae</taxon>
        <taxon>Malvoideae</taxon>
        <taxon>Hibiscus</taxon>
    </lineage>
</organism>
<dbReference type="PANTHER" id="PTHR47723:SF19">
    <property type="entry name" value="POLYNUCLEOTIDYL TRANSFERASE, RIBONUCLEASE H-LIKE SUPERFAMILY PROTEIN"/>
    <property type="match status" value="1"/>
</dbReference>